<dbReference type="PROSITE" id="PS50850">
    <property type="entry name" value="MFS"/>
    <property type="match status" value="1"/>
</dbReference>
<keyword evidence="3 6" id="KW-0812">Transmembrane</keyword>
<accession>A0A9D4P1S0</accession>
<dbReference type="Gene3D" id="1.20.1250.20">
    <property type="entry name" value="MFS general substrate transporter like domains"/>
    <property type="match status" value="2"/>
</dbReference>
<feature type="transmembrane region" description="Helical" evidence="6">
    <location>
        <begin position="58"/>
        <end position="79"/>
    </location>
</feature>
<evidence type="ECO:0000256" key="1">
    <source>
        <dbReference type="ARBA" id="ARBA00004127"/>
    </source>
</evidence>
<evidence type="ECO:0000256" key="3">
    <source>
        <dbReference type="ARBA" id="ARBA00022692"/>
    </source>
</evidence>
<comment type="similarity">
    <text evidence="2">Belongs to the major facilitator superfamily. Organophosphate:Pi antiporter (OPA) (TC 2.A.1.4) family.</text>
</comment>
<evidence type="ECO:0000259" key="7">
    <source>
        <dbReference type="PROSITE" id="PS50850"/>
    </source>
</evidence>
<sequence length="442" mass="49701">MVPIHNKNSDSVNCQHLENRRKIFVIFFGYIIYVYNKKSLIPLFTELIGEFDLSEQDVGFITSAQQVSISVVTFLGGILTDHLPSTFLFSFGLLITGISTLFFPSGKNVYHFAAVWLLNGVGHGLELPTALWLTKQFSTKDTFASNWSFVMTAVNIAGVITPTWSTFLSNNLGWKMALYISGTLTFATGLVILFYFNKEPSFKTNRYIENRKTEIKLRLLDLFIYLPPLWIVIINRFVVSLYRLSINNWSQLFFASFHQFKINNNQYLSSVFITVFESSSISGKLLAGRINDYFMRKKITNSNERPSSALAVRLPIAMCLHLISAFALILYCNLLLTTKNITIFIFIAIIAGISSAGNVITLSVLSTEIGNKKYQGLVTSLCNLATKLGAFCSGYPFTLIAFSIGWHGTFTLLAAIVVLTLIFDMIFYVRYNIQSPVGDKIK</sequence>
<dbReference type="PANTHER" id="PTHR43826">
    <property type="entry name" value="GLUCOSE-6-PHOSPHATE EXCHANGER SLC37A4"/>
    <property type="match status" value="1"/>
</dbReference>
<dbReference type="Proteomes" id="UP000828236">
    <property type="component" value="Unassembled WGS sequence"/>
</dbReference>
<protein>
    <submittedName>
        <fullName evidence="8">Major facilitator-like protein</fullName>
    </submittedName>
</protein>
<feature type="transmembrane region" description="Helical" evidence="6">
    <location>
        <begin position="145"/>
        <end position="164"/>
    </location>
</feature>
<feature type="transmembrane region" description="Helical" evidence="6">
    <location>
        <begin position="377"/>
        <end position="404"/>
    </location>
</feature>
<keyword evidence="5 6" id="KW-0472">Membrane</keyword>
<dbReference type="InterPro" id="IPR000849">
    <property type="entry name" value="Sugar_P_transporter"/>
</dbReference>
<comment type="subcellular location">
    <subcellularLocation>
        <location evidence="1">Endomembrane system</location>
        <topology evidence="1">Multi-pass membrane protein</topology>
    </subcellularLocation>
</comment>
<reference evidence="8" key="2">
    <citation type="journal article" date="2021" name="World Allergy Organ. J.">
        <title>Chromosome-level assembly of Dermatophagoides farinae genome and transcriptome reveals two novel allergens Der f 37 and Der f 39.</title>
        <authorList>
            <person name="Chen J."/>
            <person name="Cai Z."/>
            <person name="Fan D."/>
            <person name="Hu J."/>
            <person name="Hou Y."/>
            <person name="He Y."/>
            <person name="Zhang Z."/>
            <person name="Zhao Z."/>
            <person name="Gao P."/>
            <person name="Hu W."/>
            <person name="Sun J."/>
            <person name="Li J."/>
            <person name="Ji K."/>
        </authorList>
    </citation>
    <scope>NUCLEOTIDE SEQUENCE</scope>
    <source>
        <strain evidence="8">JKM2019</strain>
    </source>
</reference>
<reference evidence="8" key="1">
    <citation type="submission" date="2020-06" db="EMBL/GenBank/DDBJ databases">
        <authorList>
            <person name="Ji K."/>
            <person name="Li J."/>
        </authorList>
    </citation>
    <scope>NUCLEOTIDE SEQUENCE</scope>
    <source>
        <strain evidence="8">JKM2019</strain>
        <tissue evidence="8">Whole body</tissue>
    </source>
</reference>
<organism evidence="8">
    <name type="scientific">Dermatophagoides farinae</name>
    <name type="common">American house dust mite</name>
    <dbReference type="NCBI Taxonomy" id="6954"/>
    <lineage>
        <taxon>Eukaryota</taxon>
        <taxon>Metazoa</taxon>
        <taxon>Ecdysozoa</taxon>
        <taxon>Arthropoda</taxon>
        <taxon>Chelicerata</taxon>
        <taxon>Arachnida</taxon>
        <taxon>Acari</taxon>
        <taxon>Acariformes</taxon>
        <taxon>Sarcoptiformes</taxon>
        <taxon>Astigmata</taxon>
        <taxon>Psoroptidia</taxon>
        <taxon>Analgoidea</taxon>
        <taxon>Pyroglyphidae</taxon>
        <taxon>Dermatophagoidinae</taxon>
        <taxon>Dermatophagoides</taxon>
    </lineage>
</organism>
<dbReference type="InterPro" id="IPR051337">
    <property type="entry name" value="OPA_Antiporter"/>
</dbReference>
<dbReference type="InterPro" id="IPR011701">
    <property type="entry name" value="MFS"/>
</dbReference>
<dbReference type="GO" id="GO:0035435">
    <property type="term" value="P:phosphate ion transmembrane transport"/>
    <property type="evidence" value="ECO:0007669"/>
    <property type="project" value="TreeGrafter"/>
</dbReference>
<dbReference type="InterPro" id="IPR020846">
    <property type="entry name" value="MFS_dom"/>
</dbReference>
<name>A0A9D4P1S0_DERFA</name>
<proteinExistence type="inferred from homology"/>
<dbReference type="GO" id="GO:0061513">
    <property type="term" value="F:glucose 6-phosphate:phosphate antiporter activity"/>
    <property type="evidence" value="ECO:0007669"/>
    <property type="project" value="TreeGrafter"/>
</dbReference>
<evidence type="ECO:0000256" key="2">
    <source>
        <dbReference type="ARBA" id="ARBA00009598"/>
    </source>
</evidence>
<feature type="transmembrane region" description="Helical" evidence="6">
    <location>
        <begin position="410"/>
        <end position="431"/>
    </location>
</feature>
<feature type="transmembrane region" description="Helical" evidence="6">
    <location>
        <begin position="21"/>
        <end position="38"/>
    </location>
</feature>
<keyword evidence="4 6" id="KW-1133">Transmembrane helix</keyword>
<dbReference type="GO" id="GO:0005789">
    <property type="term" value="C:endoplasmic reticulum membrane"/>
    <property type="evidence" value="ECO:0007669"/>
    <property type="project" value="TreeGrafter"/>
</dbReference>
<evidence type="ECO:0000256" key="4">
    <source>
        <dbReference type="ARBA" id="ARBA00022989"/>
    </source>
</evidence>
<dbReference type="InterPro" id="IPR036259">
    <property type="entry name" value="MFS_trans_sf"/>
</dbReference>
<dbReference type="AlphaFoldDB" id="A0A9D4P1S0"/>
<feature type="transmembrane region" description="Helical" evidence="6">
    <location>
        <begin position="217"/>
        <end position="239"/>
    </location>
</feature>
<dbReference type="Pfam" id="PF07690">
    <property type="entry name" value="MFS_1"/>
    <property type="match status" value="1"/>
</dbReference>
<dbReference type="SUPFAM" id="SSF103473">
    <property type="entry name" value="MFS general substrate transporter"/>
    <property type="match status" value="1"/>
</dbReference>
<dbReference type="PIRSF" id="PIRSF002808">
    <property type="entry name" value="Hexose_phosphate_transp"/>
    <property type="match status" value="1"/>
</dbReference>
<evidence type="ECO:0000256" key="6">
    <source>
        <dbReference type="SAM" id="Phobius"/>
    </source>
</evidence>
<dbReference type="OrthoDB" id="6503241at2759"/>
<dbReference type="EMBL" id="SDOV01000004">
    <property type="protein sequence ID" value="KAH7642079.1"/>
    <property type="molecule type" value="Genomic_DNA"/>
</dbReference>
<feature type="transmembrane region" description="Helical" evidence="6">
    <location>
        <begin position="109"/>
        <end position="133"/>
    </location>
</feature>
<feature type="transmembrane region" description="Helical" evidence="6">
    <location>
        <begin position="176"/>
        <end position="196"/>
    </location>
</feature>
<feature type="transmembrane region" description="Helical" evidence="6">
    <location>
        <begin position="86"/>
        <end position="103"/>
    </location>
</feature>
<gene>
    <name evidence="8" type="ORF">HUG17_5124</name>
</gene>
<evidence type="ECO:0000256" key="5">
    <source>
        <dbReference type="ARBA" id="ARBA00023136"/>
    </source>
</evidence>
<feature type="transmembrane region" description="Helical" evidence="6">
    <location>
        <begin position="267"/>
        <end position="287"/>
    </location>
</feature>
<feature type="transmembrane region" description="Helical" evidence="6">
    <location>
        <begin position="343"/>
        <end position="365"/>
    </location>
</feature>
<comment type="caution">
    <text evidence="8">The sequence shown here is derived from an EMBL/GenBank/DDBJ whole genome shotgun (WGS) entry which is preliminary data.</text>
</comment>
<dbReference type="PANTHER" id="PTHR43826:SF3">
    <property type="entry name" value="GLUCOSE-6-PHOSPHATE EXCHANGER SLC37A4"/>
    <property type="match status" value="1"/>
</dbReference>
<feature type="domain" description="Major facilitator superfamily (MFS) profile" evidence="7">
    <location>
        <begin position="22"/>
        <end position="432"/>
    </location>
</feature>
<evidence type="ECO:0000313" key="8">
    <source>
        <dbReference type="EMBL" id="KAH7642079.1"/>
    </source>
</evidence>
<feature type="transmembrane region" description="Helical" evidence="6">
    <location>
        <begin position="308"/>
        <end position="331"/>
    </location>
</feature>